<dbReference type="Proteomes" id="UP000321393">
    <property type="component" value="Unassembled WGS sequence"/>
</dbReference>
<dbReference type="EMBL" id="SSTE01000742">
    <property type="protein sequence ID" value="KAA0066946.1"/>
    <property type="molecule type" value="Genomic_DNA"/>
</dbReference>
<sequence>MLVYGAKDLILIGYTNSDFQTDKDSRKSTSKLVFTMNGGVWYDVASSKDALQNPPRRLKMSVLVKQRKKQFGSESFCMI</sequence>
<evidence type="ECO:0000313" key="2">
    <source>
        <dbReference type="EMBL" id="TYK30227.1"/>
    </source>
</evidence>
<dbReference type="EMBL" id="SSTD01000710">
    <property type="protein sequence ID" value="TYK30227.1"/>
    <property type="molecule type" value="Genomic_DNA"/>
</dbReference>
<name>A0A5A7VKI9_CUCMM</name>
<accession>A0A5A7VKI9</accession>
<comment type="caution">
    <text evidence="1">The sequence shown here is derived from an EMBL/GenBank/DDBJ whole genome shotgun (WGS) entry which is preliminary data.</text>
</comment>
<proteinExistence type="predicted"/>
<evidence type="ECO:0000313" key="1">
    <source>
        <dbReference type="EMBL" id="KAA0066946.1"/>
    </source>
</evidence>
<dbReference type="AlphaFoldDB" id="A0A5A7VKI9"/>
<gene>
    <name evidence="2" type="ORF">E5676_scaffold595G00480</name>
    <name evidence="1" type="ORF">E6C27_scaffold550G00810</name>
</gene>
<evidence type="ECO:0000313" key="4">
    <source>
        <dbReference type="Proteomes" id="UP000321947"/>
    </source>
</evidence>
<dbReference type="Proteomes" id="UP000321947">
    <property type="component" value="Unassembled WGS sequence"/>
</dbReference>
<protein>
    <submittedName>
        <fullName evidence="1">Gag/pol protein</fullName>
    </submittedName>
</protein>
<reference evidence="3 4" key="1">
    <citation type="submission" date="2019-08" db="EMBL/GenBank/DDBJ databases">
        <title>Draft genome sequences of two oriental melons (Cucumis melo L. var makuwa).</title>
        <authorList>
            <person name="Kwon S.-Y."/>
        </authorList>
    </citation>
    <scope>NUCLEOTIDE SEQUENCE [LARGE SCALE GENOMIC DNA]</scope>
    <source>
        <strain evidence="4">cv. Chang Bougi</strain>
        <strain evidence="3">cv. SW 3</strain>
        <tissue evidence="1">Leaf</tissue>
    </source>
</reference>
<organism evidence="1 3">
    <name type="scientific">Cucumis melo var. makuwa</name>
    <name type="common">Oriental melon</name>
    <dbReference type="NCBI Taxonomy" id="1194695"/>
    <lineage>
        <taxon>Eukaryota</taxon>
        <taxon>Viridiplantae</taxon>
        <taxon>Streptophyta</taxon>
        <taxon>Embryophyta</taxon>
        <taxon>Tracheophyta</taxon>
        <taxon>Spermatophyta</taxon>
        <taxon>Magnoliopsida</taxon>
        <taxon>eudicotyledons</taxon>
        <taxon>Gunneridae</taxon>
        <taxon>Pentapetalae</taxon>
        <taxon>rosids</taxon>
        <taxon>fabids</taxon>
        <taxon>Cucurbitales</taxon>
        <taxon>Cucurbitaceae</taxon>
        <taxon>Benincaseae</taxon>
        <taxon>Cucumis</taxon>
    </lineage>
</organism>
<evidence type="ECO:0000313" key="3">
    <source>
        <dbReference type="Proteomes" id="UP000321393"/>
    </source>
</evidence>
<dbReference type="OrthoDB" id="413361at2759"/>